<evidence type="ECO:0000256" key="1">
    <source>
        <dbReference type="SAM" id="MobiDB-lite"/>
    </source>
</evidence>
<feature type="transmembrane region" description="Helical" evidence="2">
    <location>
        <begin position="277"/>
        <end position="297"/>
    </location>
</feature>
<keyword evidence="2" id="KW-0472">Membrane</keyword>
<dbReference type="RefSeq" id="WP_257920062.1">
    <property type="nucleotide sequence ID" value="NZ_JAMXQV010000004.1"/>
</dbReference>
<evidence type="ECO:0000313" key="4">
    <source>
        <dbReference type="EMBL" id="MCR6483444.1"/>
    </source>
</evidence>
<feature type="region of interest" description="Disordered" evidence="1">
    <location>
        <begin position="238"/>
        <end position="257"/>
    </location>
</feature>
<reference evidence="4" key="1">
    <citation type="submission" date="2022-06" db="EMBL/GenBank/DDBJ databases">
        <title>Amycolatopsis iheyaensis sp. nov., a new species of the genus Amycolatopsis isolated from soil in Iheya island, Japan.</title>
        <authorList>
            <person name="Ngamcharungchit C."/>
            <person name="Kanto H."/>
            <person name="Take A."/>
            <person name="Intra B."/>
            <person name="Matsumoto A."/>
            <person name="Panbangred W."/>
            <person name="Inahashi Y."/>
        </authorList>
    </citation>
    <scope>NUCLEOTIDE SEQUENCE</scope>
    <source>
        <strain evidence="4">OK19-0408</strain>
    </source>
</reference>
<feature type="transmembrane region" description="Helical" evidence="2">
    <location>
        <begin position="81"/>
        <end position="100"/>
    </location>
</feature>
<evidence type="ECO:0000256" key="2">
    <source>
        <dbReference type="SAM" id="Phobius"/>
    </source>
</evidence>
<dbReference type="Proteomes" id="UP001144096">
    <property type="component" value="Unassembled WGS sequence"/>
</dbReference>
<protein>
    <submittedName>
        <fullName evidence="4">DUF4328 domain-containing protein</fullName>
    </submittedName>
</protein>
<dbReference type="Pfam" id="PF14219">
    <property type="entry name" value="DUF4328"/>
    <property type="match status" value="1"/>
</dbReference>
<keyword evidence="2" id="KW-1133">Transmembrane helix</keyword>
<dbReference type="InterPro" id="IPR025565">
    <property type="entry name" value="DUF4328"/>
</dbReference>
<feature type="domain" description="DUF4328" evidence="3">
    <location>
        <begin position="74"/>
        <end position="227"/>
    </location>
</feature>
<feature type="transmembrane region" description="Helical" evidence="2">
    <location>
        <begin position="121"/>
        <end position="144"/>
    </location>
</feature>
<keyword evidence="2" id="KW-0812">Transmembrane</keyword>
<feature type="transmembrane region" description="Helical" evidence="2">
    <location>
        <begin position="201"/>
        <end position="223"/>
    </location>
</feature>
<evidence type="ECO:0000313" key="5">
    <source>
        <dbReference type="Proteomes" id="UP001144096"/>
    </source>
</evidence>
<sequence>MDGAPEDGAPGEGPDLVVRPLGGRAAAAAALIVVDLAQSLSVTVSNWRDHGVARDYLAGRATDTDLVTVDSDFLGVLTKSWWPGLLTWTAAGVAFLVWLWRARVNSEVLAGSAVHRRRRGWVVGAWMAPVVNLWFPYVVVADVWRATAARHTCVDEPGVPSRPGTGFVVAWWASFVLFGYLRPIEVRLIANRTTEQDFLDVANLTTALMALWATAGVLAILVIRRITTWQTAPAADGALAATPAQPELDGSPGRPETRITASAPAVPGRARGLRAPIVVGIGIAAVAAVTVVALVAASTGEEPSIMVESTISPTKPASTPTHTSSATAKFSPADLDSIRTDPTPPTASALLPESFTDDNGVSYHRGSDGIRDCSHTASDHTIRLALGNGGCTSAVVGTYVDDAGDILVAVTVLPLSDDQAATTAYDRVSGRDVDDWSMWCPQQGPGSQVCDHETSDARKSGYTVREHRYIIATTALYISLARETGQDDRLDAAARQAARDAGPLNYPGNR</sequence>
<organism evidence="4 5">
    <name type="scientific">Amycolatopsis iheyensis</name>
    <dbReference type="NCBI Taxonomy" id="2945988"/>
    <lineage>
        <taxon>Bacteria</taxon>
        <taxon>Bacillati</taxon>
        <taxon>Actinomycetota</taxon>
        <taxon>Actinomycetes</taxon>
        <taxon>Pseudonocardiales</taxon>
        <taxon>Pseudonocardiaceae</taxon>
        <taxon>Amycolatopsis</taxon>
    </lineage>
</organism>
<evidence type="ECO:0000259" key="3">
    <source>
        <dbReference type="Pfam" id="PF14219"/>
    </source>
</evidence>
<feature type="transmembrane region" description="Helical" evidence="2">
    <location>
        <begin position="164"/>
        <end position="181"/>
    </location>
</feature>
<dbReference type="AlphaFoldDB" id="A0A9X2SII0"/>
<feature type="region of interest" description="Disordered" evidence="1">
    <location>
        <begin position="491"/>
        <end position="510"/>
    </location>
</feature>
<keyword evidence="5" id="KW-1185">Reference proteome</keyword>
<gene>
    <name evidence="4" type="ORF">M8542_11520</name>
</gene>
<dbReference type="EMBL" id="JAMXQV010000004">
    <property type="protein sequence ID" value="MCR6483444.1"/>
    <property type="molecule type" value="Genomic_DNA"/>
</dbReference>
<name>A0A9X2SII0_9PSEU</name>
<accession>A0A9X2SII0</accession>
<comment type="caution">
    <text evidence="4">The sequence shown here is derived from an EMBL/GenBank/DDBJ whole genome shotgun (WGS) entry which is preliminary data.</text>
</comment>
<proteinExistence type="predicted"/>